<dbReference type="HOGENOM" id="CLU_1173905_0_0_9"/>
<keyword evidence="2" id="KW-1185">Reference proteome</keyword>
<proteinExistence type="predicted"/>
<sequence length="235" mass="26523">MTELKIWEMNPPGVRVEDLFQAQGADYRKRPPRPATVALYRQILEEAALLVRPVIIWREVDILGAGERELYLEDGRKLTSPLLVTVAGKADKLILFAMTMGSELDHRELYYSKTGKMLEAFALDAAGTALIVKSSLAVLPEIEEHYRQAGFKISFPLGPGHSYWPSLKDMQTIFYFLPAEQIGLHLTESNLMLPRKSMAMVLAAGHNLPDFKGKTHCDFCSLQKKCQLSHFEQKC</sequence>
<dbReference type="eggNOG" id="COG1410">
    <property type="taxonomic scope" value="Bacteria"/>
</dbReference>
<dbReference type="Gene3D" id="3.40.109.40">
    <property type="match status" value="1"/>
</dbReference>
<dbReference type="STRING" id="767817.Desgi_0685"/>
<dbReference type="GO" id="GO:0008705">
    <property type="term" value="F:methionine synthase activity"/>
    <property type="evidence" value="ECO:0007669"/>
    <property type="project" value="InterPro"/>
</dbReference>
<dbReference type="SUPFAM" id="SSF56507">
    <property type="entry name" value="Methionine synthase activation domain-like"/>
    <property type="match status" value="1"/>
</dbReference>
<dbReference type="KEGG" id="dgi:Desgi_0685"/>
<dbReference type="InterPro" id="IPR037010">
    <property type="entry name" value="VitB12-dep_Met_synth_activ_sf"/>
</dbReference>
<dbReference type="EMBL" id="CP003273">
    <property type="protein sequence ID" value="AGL00240.1"/>
    <property type="molecule type" value="Genomic_DNA"/>
</dbReference>
<dbReference type="RefSeq" id="WP_006520888.1">
    <property type="nucleotide sequence ID" value="NC_021184.1"/>
</dbReference>
<protein>
    <submittedName>
        <fullName evidence="1">Vitamin B12 dependent methionine synthase</fullName>
    </submittedName>
</protein>
<reference evidence="1 2" key="1">
    <citation type="submission" date="2012-01" db="EMBL/GenBank/DDBJ databases">
        <title>Complete sequence of Desulfotomaculum gibsoniae DSM 7213.</title>
        <authorList>
            <consortium name="US DOE Joint Genome Institute"/>
            <person name="Lucas S."/>
            <person name="Han J."/>
            <person name="Lapidus A."/>
            <person name="Cheng J.-F."/>
            <person name="Goodwin L."/>
            <person name="Pitluck S."/>
            <person name="Peters L."/>
            <person name="Ovchinnikova G."/>
            <person name="Teshima H."/>
            <person name="Detter J.C."/>
            <person name="Han C."/>
            <person name="Tapia R."/>
            <person name="Land M."/>
            <person name="Hauser L."/>
            <person name="Kyrpides N."/>
            <person name="Ivanova N."/>
            <person name="Pagani I."/>
            <person name="Parshina S."/>
            <person name="Plugge C."/>
            <person name="Muyzer G."/>
            <person name="Kuever J."/>
            <person name="Ivanova A."/>
            <person name="Nazina T."/>
            <person name="Klenk H.-P."/>
            <person name="Brambilla E."/>
            <person name="Spring S."/>
            <person name="Stams A.F."/>
            <person name="Woyke T."/>
        </authorList>
    </citation>
    <scope>NUCLEOTIDE SEQUENCE [LARGE SCALE GENOMIC DNA]</scope>
    <source>
        <strain evidence="1 2">DSM 7213</strain>
    </source>
</reference>
<name>R4KI87_9FIRM</name>
<dbReference type="AlphaFoldDB" id="R4KI87"/>
<evidence type="ECO:0000313" key="1">
    <source>
        <dbReference type="EMBL" id="AGL00240.1"/>
    </source>
</evidence>
<accession>R4KI87</accession>
<dbReference type="Proteomes" id="UP000013520">
    <property type="component" value="Chromosome"/>
</dbReference>
<organism evidence="1 2">
    <name type="scientific">Desulfoscipio gibsoniae DSM 7213</name>
    <dbReference type="NCBI Taxonomy" id="767817"/>
    <lineage>
        <taxon>Bacteria</taxon>
        <taxon>Bacillati</taxon>
        <taxon>Bacillota</taxon>
        <taxon>Clostridia</taxon>
        <taxon>Eubacteriales</taxon>
        <taxon>Desulfallaceae</taxon>
        <taxon>Desulfoscipio</taxon>
    </lineage>
</organism>
<gene>
    <name evidence="1" type="ORF">Desgi_0685</name>
</gene>
<evidence type="ECO:0000313" key="2">
    <source>
        <dbReference type="Proteomes" id="UP000013520"/>
    </source>
</evidence>
<dbReference type="OrthoDB" id="1805505at2"/>